<gene>
    <name evidence="19" type="ORF">CLODIP_2_CD07758</name>
</gene>
<dbReference type="Gene3D" id="3.20.20.80">
    <property type="entry name" value="Glycosidases"/>
    <property type="match status" value="1"/>
</dbReference>
<reference evidence="19 20" key="1">
    <citation type="submission" date="2020-04" db="EMBL/GenBank/DDBJ databases">
        <authorList>
            <person name="Alioto T."/>
            <person name="Alioto T."/>
            <person name="Gomez Garrido J."/>
        </authorList>
    </citation>
    <scope>NUCLEOTIDE SEQUENCE [LARGE SCALE GENOMIC DNA]</scope>
</reference>
<dbReference type="CDD" id="cd11317">
    <property type="entry name" value="AmyAc_bac_euk_AmyA"/>
    <property type="match status" value="1"/>
</dbReference>
<keyword evidence="12 15" id="KW-0119">Carbohydrate metabolism</keyword>
<feature type="signal peptide" evidence="16">
    <location>
        <begin position="1"/>
        <end position="16"/>
    </location>
</feature>
<evidence type="ECO:0000256" key="3">
    <source>
        <dbReference type="ARBA" id="ARBA00001923"/>
    </source>
</evidence>
<evidence type="ECO:0000256" key="7">
    <source>
        <dbReference type="ARBA" id="ARBA00022723"/>
    </source>
</evidence>
<evidence type="ECO:0000256" key="9">
    <source>
        <dbReference type="ARBA" id="ARBA00022837"/>
    </source>
</evidence>
<dbReference type="GO" id="GO:0004556">
    <property type="term" value="F:alpha-amylase activity"/>
    <property type="evidence" value="ECO:0007669"/>
    <property type="project" value="UniProtKB-UniRule"/>
</dbReference>
<dbReference type="Pfam" id="PF02806">
    <property type="entry name" value="Alpha-amylase_C"/>
    <property type="match status" value="1"/>
</dbReference>
<dbReference type="InterPro" id="IPR006046">
    <property type="entry name" value="Alpha_amylase"/>
</dbReference>
<keyword evidence="16" id="KW-0732">Signal</keyword>
<comment type="catalytic activity">
    <reaction evidence="1 15">
        <text>Endohydrolysis of (1-&gt;4)-alpha-D-glucosidic linkages in polysaccharides containing three or more (1-&gt;4)-alpha-linked D-glucose units.</text>
        <dbReference type="EC" id="3.2.1.1"/>
    </reaction>
</comment>
<keyword evidence="20" id="KW-1185">Reference proteome</keyword>
<comment type="subunit">
    <text evidence="5">Monomer.</text>
</comment>
<evidence type="ECO:0000256" key="11">
    <source>
        <dbReference type="ARBA" id="ARBA00023214"/>
    </source>
</evidence>
<evidence type="ECO:0000256" key="16">
    <source>
        <dbReference type="SAM" id="SignalP"/>
    </source>
</evidence>
<evidence type="ECO:0000313" key="19">
    <source>
        <dbReference type="EMBL" id="CAB3373081.1"/>
    </source>
</evidence>
<dbReference type="InterPro" id="IPR006047">
    <property type="entry name" value="GH13_cat_dom"/>
</dbReference>
<evidence type="ECO:0000256" key="13">
    <source>
        <dbReference type="ARBA" id="ARBA00023295"/>
    </source>
</evidence>
<dbReference type="SMART" id="SM00632">
    <property type="entry name" value="Aamy_C"/>
    <property type="match status" value="1"/>
</dbReference>
<evidence type="ECO:0000256" key="8">
    <source>
        <dbReference type="ARBA" id="ARBA00022801"/>
    </source>
</evidence>
<dbReference type="SUPFAM" id="SSF51445">
    <property type="entry name" value="(Trans)glycosidases"/>
    <property type="match status" value="1"/>
</dbReference>
<dbReference type="Gene3D" id="2.60.40.1180">
    <property type="entry name" value="Golgi alpha-mannosidase II"/>
    <property type="match status" value="1"/>
</dbReference>
<organism evidence="19 20">
    <name type="scientific">Cloeon dipterum</name>
    <dbReference type="NCBI Taxonomy" id="197152"/>
    <lineage>
        <taxon>Eukaryota</taxon>
        <taxon>Metazoa</taxon>
        <taxon>Ecdysozoa</taxon>
        <taxon>Arthropoda</taxon>
        <taxon>Hexapoda</taxon>
        <taxon>Insecta</taxon>
        <taxon>Pterygota</taxon>
        <taxon>Palaeoptera</taxon>
        <taxon>Ephemeroptera</taxon>
        <taxon>Pisciforma</taxon>
        <taxon>Baetidae</taxon>
        <taxon>Cloeon</taxon>
    </lineage>
</organism>
<evidence type="ECO:0000256" key="2">
    <source>
        <dbReference type="ARBA" id="ARBA00001913"/>
    </source>
</evidence>
<feature type="domain" description="Alpha-amylase C-terminal" evidence="17">
    <location>
        <begin position="404"/>
        <end position="493"/>
    </location>
</feature>
<keyword evidence="9" id="KW-0106">Calcium</keyword>
<proteinExistence type="inferred from homology"/>
<name>A0A8S1CUW5_9INSE</name>
<comment type="cofactor">
    <cofactor evidence="2">
        <name>Ca(2+)</name>
        <dbReference type="ChEBI" id="CHEBI:29108"/>
    </cofactor>
</comment>
<feature type="chain" id="PRO_5035764867" description="Alpha-amylase" evidence="16">
    <location>
        <begin position="17"/>
        <end position="495"/>
    </location>
</feature>
<dbReference type="GO" id="GO:0046872">
    <property type="term" value="F:metal ion binding"/>
    <property type="evidence" value="ECO:0007669"/>
    <property type="project" value="UniProtKB-KW"/>
</dbReference>
<dbReference type="AlphaFoldDB" id="A0A8S1CUW5"/>
<evidence type="ECO:0000259" key="17">
    <source>
        <dbReference type="SMART" id="SM00632"/>
    </source>
</evidence>
<evidence type="ECO:0000313" key="20">
    <source>
        <dbReference type="Proteomes" id="UP000494165"/>
    </source>
</evidence>
<evidence type="ECO:0000256" key="10">
    <source>
        <dbReference type="ARBA" id="ARBA00023157"/>
    </source>
</evidence>
<comment type="cofactor">
    <cofactor evidence="3">
        <name>chloride</name>
        <dbReference type="ChEBI" id="CHEBI:17996"/>
    </cofactor>
</comment>
<evidence type="ECO:0000256" key="4">
    <source>
        <dbReference type="ARBA" id="ARBA00008061"/>
    </source>
</evidence>
<dbReference type="GO" id="GO:0005975">
    <property type="term" value="P:carbohydrate metabolic process"/>
    <property type="evidence" value="ECO:0007669"/>
    <property type="project" value="InterPro"/>
</dbReference>
<dbReference type="SMART" id="SM00642">
    <property type="entry name" value="Aamy"/>
    <property type="match status" value="1"/>
</dbReference>
<keyword evidence="13 15" id="KW-0326">Glycosidase</keyword>
<evidence type="ECO:0000256" key="6">
    <source>
        <dbReference type="ARBA" id="ARBA00012595"/>
    </source>
</evidence>
<evidence type="ECO:0000256" key="12">
    <source>
        <dbReference type="ARBA" id="ARBA00023277"/>
    </source>
</evidence>
<dbReference type="OrthoDB" id="550577at2759"/>
<comment type="similarity">
    <text evidence="4 14">Belongs to the glycosyl hydrolase 13 family.</text>
</comment>
<dbReference type="EC" id="3.2.1.1" evidence="6 15"/>
<dbReference type="Proteomes" id="UP000494165">
    <property type="component" value="Unassembled WGS sequence"/>
</dbReference>
<evidence type="ECO:0000256" key="15">
    <source>
        <dbReference type="RuleBase" id="RU361134"/>
    </source>
</evidence>
<keyword evidence="7" id="KW-0479">Metal-binding</keyword>
<comment type="caution">
    <text evidence="19">The sequence shown here is derived from an EMBL/GenBank/DDBJ whole genome shotgun (WGS) entry which is preliminary data.</text>
</comment>
<dbReference type="Pfam" id="PF00128">
    <property type="entry name" value="Alpha-amylase"/>
    <property type="match status" value="1"/>
</dbReference>
<dbReference type="PANTHER" id="PTHR43447">
    <property type="entry name" value="ALPHA-AMYLASE"/>
    <property type="match status" value="1"/>
</dbReference>
<evidence type="ECO:0000256" key="1">
    <source>
        <dbReference type="ARBA" id="ARBA00000548"/>
    </source>
</evidence>
<dbReference type="InterPro" id="IPR017853">
    <property type="entry name" value="GH"/>
</dbReference>
<keyword evidence="10" id="KW-1015">Disulfide bond</keyword>
<sequence>MTSIILLAVVFAAVDAQWNTNMVPGRHVMVHLFEWTWTDIAAECENFLAPKGFGGVQISPPTENAASSPRPWWERYQPISYNFVTRSGDEAALADMVQRCNAVGVRVYADVVFNHMTGYGAFNVGTGGSTAEPDKYLYPAVPYGPNDFNAECTITNYQDPGNVRNCQLGSLRDLNQSTDYVRGKIIDMLNRLIALGIAGFRVDAAKHMWPGDLEIIFGSLNDLNTEHGFAAGTRPFIAMEVIDLGGEAVGNKDYLHLGRITEFKLSAEIGKAFRGKTQLKWLSNWGEGWGFMASDSALAFVDNHDNQRGHGAGGADILTHKDSKLYKMATAFNLAHPYGASRVMSSYFFDNTDAGPPQNADGSTISPGFSTDGTCTNGWACEHRWRQVFNMVEFRNVVAGTTINGWWDNGNNQIAFCRGGRGFVAFNNEYGVDLNANLQTCLPAGTYCDVISGSKEGGACTGKTVTIGGDGVANIVINNDEVDGVLAIHENVIFF</sequence>
<dbReference type="EMBL" id="CADEPI010000080">
    <property type="protein sequence ID" value="CAB3373081.1"/>
    <property type="molecule type" value="Genomic_DNA"/>
</dbReference>
<evidence type="ECO:0000259" key="18">
    <source>
        <dbReference type="SMART" id="SM00642"/>
    </source>
</evidence>
<protein>
    <recommendedName>
        <fullName evidence="6 15">Alpha-amylase</fullName>
        <ecNumber evidence="6 15">3.2.1.1</ecNumber>
    </recommendedName>
</protein>
<evidence type="ECO:0000256" key="5">
    <source>
        <dbReference type="ARBA" id="ARBA00011245"/>
    </source>
</evidence>
<dbReference type="PRINTS" id="PR00110">
    <property type="entry name" value="ALPHAAMYLASE"/>
</dbReference>
<keyword evidence="11" id="KW-0868">Chloride</keyword>
<keyword evidence="8 15" id="KW-0378">Hydrolase</keyword>
<dbReference type="InterPro" id="IPR031319">
    <property type="entry name" value="A-amylase_C"/>
</dbReference>
<accession>A0A8S1CUW5</accession>
<dbReference type="SUPFAM" id="SSF51011">
    <property type="entry name" value="Glycosyl hydrolase domain"/>
    <property type="match status" value="1"/>
</dbReference>
<evidence type="ECO:0000256" key="14">
    <source>
        <dbReference type="RuleBase" id="RU003615"/>
    </source>
</evidence>
<dbReference type="InterPro" id="IPR013780">
    <property type="entry name" value="Glyco_hydro_b"/>
</dbReference>
<dbReference type="InterPro" id="IPR006048">
    <property type="entry name" value="A-amylase/branching_C"/>
</dbReference>
<feature type="domain" description="Glycosyl hydrolase family 13 catalytic" evidence="18">
    <location>
        <begin position="27"/>
        <end position="395"/>
    </location>
</feature>